<evidence type="ECO:0000256" key="1">
    <source>
        <dbReference type="SAM" id="Coils"/>
    </source>
</evidence>
<sequence>MDNYYNKQQLLSEFRCMIQFIEITFKGARLEQTTIKIPRELLQGTQNKGLGDKLKATYPLFHEDFSKYTKPVKEEVDKCRSKFTRVLSKKYGRVMLVKEKAEFEKVVQAIRDKIEQYKEEVSHILNLQIEKTKQELIEYFTPILMEQPPDQLLQLNNERIEEEDVKTYIEWLLGKEFPTAEQILKRVEFYHVFKDVTLQNLQDEQFYQDIEKAFKRDQMYWPHQKQIQAELYLA</sequence>
<dbReference type="Proteomes" id="UP000326671">
    <property type="component" value="Unassembled WGS sequence"/>
</dbReference>
<dbReference type="AlphaFoldDB" id="A0A5J5HSK5"/>
<name>A0A5J5HSK5_9BACI</name>
<feature type="coiled-coil region" evidence="1">
    <location>
        <begin position="100"/>
        <end position="127"/>
    </location>
</feature>
<proteinExistence type="predicted"/>
<dbReference type="EMBL" id="VYKL01000018">
    <property type="protein sequence ID" value="KAA9023841.1"/>
    <property type="molecule type" value="Genomic_DNA"/>
</dbReference>
<accession>A0A5J5HSK5</accession>
<comment type="caution">
    <text evidence="2">The sequence shown here is derived from an EMBL/GenBank/DDBJ whole genome shotgun (WGS) entry which is preliminary data.</text>
</comment>
<keyword evidence="1" id="KW-0175">Coiled coil</keyword>
<evidence type="ECO:0000313" key="2">
    <source>
        <dbReference type="EMBL" id="KAA9023841.1"/>
    </source>
</evidence>
<keyword evidence="3" id="KW-1185">Reference proteome</keyword>
<organism evidence="2 3">
    <name type="scientific">Niallia endozanthoxylica</name>
    <dbReference type="NCBI Taxonomy" id="2036016"/>
    <lineage>
        <taxon>Bacteria</taxon>
        <taxon>Bacillati</taxon>
        <taxon>Bacillota</taxon>
        <taxon>Bacilli</taxon>
        <taxon>Bacillales</taxon>
        <taxon>Bacillaceae</taxon>
        <taxon>Niallia</taxon>
    </lineage>
</organism>
<protein>
    <submittedName>
        <fullName evidence="2">Uncharacterized protein</fullName>
    </submittedName>
</protein>
<dbReference type="RefSeq" id="WP_150440242.1">
    <property type="nucleotide sequence ID" value="NZ_VYKL01000018.1"/>
</dbReference>
<dbReference type="OrthoDB" id="2878910at2"/>
<reference evidence="2 3" key="1">
    <citation type="submission" date="2019-09" db="EMBL/GenBank/DDBJ databases">
        <title>Whole genome sequences of isolates from the Mars Exploration Rovers.</title>
        <authorList>
            <person name="Seuylemezian A."/>
            <person name="Vaishampayan P."/>
        </authorList>
    </citation>
    <scope>NUCLEOTIDE SEQUENCE [LARGE SCALE GENOMIC DNA]</scope>
    <source>
        <strain evidence="2 3">MER_TA_151</strain>
    </source>
</reference>
<evidence type="ECO:0000313" key="3">
    <source>
        <dbReference type="Proteomes" id="UP000326671"/>
    </source>
</evidence>
<gene>
    <name evidence="2" type="ORF">F4V44_11920</name>
</gene>